<reference evidence="2" key="1">
    <citation type="journal article" date="2019" name="Int. J. Syst. Evol. Microbiol.">
        <title>The Global Catalogue of Microorganisms (GCM) 10K type strain sequencing project: providing services to taxonomists for standard genome sequencing and annotation.</title>
        <authorList>
            <consortium name="The Broad Institute Genomics Platform"/>
            <consortium name="The Broad Institute Genome Sequencing Center for Infectious Disease"/>
            <person name="Wu L."/>
            <person name="Ma J."/>
        </authorList>
    </citation>
    <scope>NUCLEOTIDE SEQUENCE [LARGE SCALE GENOMIC DNA]</scope>
    <source>
        <strain evidence="2">NBRC 108725</strain>
    </source>
</reference>
<organism evidence="1 2">
    <name type="scientific">Naasia aerilata</name>
    <dbReference type="NCBI Taxonomy" id="1162966"/>
    <lineage>
        <taxon>Bacteria</taxon>
        <taxon>Bacillati</taxon>
        <taxon>Actinomycetota</taxon>
        <taxon>Actinomycetes</taxon>
        <taxon>Micrococcales</taxon>
        <taxon>Microbacteriaceae</taxon>
        <taxon>Naasia</taxon>
    </lineage>
</organism>
<gene>
    <name evidence="1" type="ORF">GCM10025866_12000</name>
</gene>
<dbReference type="EMBL" id="AP027731">
    <property type="protein sequence ID" value="BDZ45291.1"/>
    <property type="molecule type" value="Genomic_DNA"/>
</dbReference>
<name>A0ABM8GAT6_9MICO</name>
<dbReference type="Gene3D" id="3.20.20.70">
    <property type="entry name" value="Aldolase class I"/>
    <property type="match status" value="1"/>
</dbReference>
<dbReference type="RefSeq" id="WP_286278657.1">
    <property type="nucleotide sequence ID" value="NZ_AP027731.1"/>
</dbReference>
<sequence>MLLQAALNGSRSREEHPAVPLTAAELRDDARACAAAGARMFHVHPRDAAGLQTLEHDAVLAAVAAVVPFGPVGVTTAFRIQTSDRDRMLEQWRAAVRQTSVNLSEPGALDLTGSFADRGIAVEAGLSSPGDAELLADGGWRGILRVLIEPLVDEPPEALDAAAAIHAVLDAASCLRPRLQHGGNEAAWPLLEDAVRRGVDTRIGLEDTLLLPDGRVAAGNAELVAAARELGAGSP</sequence>
<proteinExistence type="predicted"/>
<dbReference type="Pfam" id="PF05853">
    <property type="entry name" value="BKACE"/>
    <property type="match status" value="2"/>
</dbReference>
<protein>
    <submittedName>
        <fullName evidence="1">3-keto-5-aminohexanoate cleavage enzyme</fullName>
    </submittedName>
</protein>
<accession>A0ABM8GAT6</accession>
<dbReference type="InterPro" id="IPR008567">
    <property type="entry name" value="BKACE"/>
</dbReference>
<dbReference type="InterPro" id="IPR013785">
    <property type="entry name" value="Aldolase_TIM"/>
</dbReference>
<dbReference type="PANTHER" id="PTHR37418">
    <property type="entry name" value="3-KETO-5-AMINOHEXANOATE CLEAVAGE ENZYME-RELATED"/>
    <property type="match status" value="1"/>
</dbReference>
<evidence type="ECO:0000313" key="2">
    <source>
        <dbReference type="Proteomes" id="UP001321498"/>
    </source>
</evidence>
<evidence type="ECO:0000313" key="1">
    <source>
        <dbReference type="EMBL" id="BDZ45291.1"/>
    </source>
</evidence>
<dbReference type="PANTHER" id="PTHR37418:SF1">
    <property type="entry name" value="3-KETO-5-AMINOHEXANOATE CLEAVAGE PROTEIN"/>
    <property type="match status" value="1"/>
</dbReference>
<dbReference type="Proteomes" id="UP001321498">
    <property type="component" value="Chromosome"/>
</dbReference>
<keyword evidence="2" id="KW-1185">Reference proteome</keyword>